<dbReference type="KEGG" id="pbt:ING2E5B_2128"/>
<keyword evidence="3 6" id="KW-0812">Transmembrane</keyword>
<organism evidence="8 9">
    <name type="scientific">Fermentimonas caenicola</name>
    <dbReference type="NCBI Taxonomy" id="1562970"/>
    <lineage>
        <taxon>Bacteria</taxon>
        <taxon>Pseudomonadati</taxon>
        <taxon>Bacteroidota</taxon>
        <taxon>Bacteroidia</taxon>
        <taxon>Bacteroidales</taxon>
        <taxon>Dysgonomonadaceae</taxon>
        <taxon>Fermentimonas</taxon>
    </lineage>
</organism>
<dbReference type="GO" id="GO:0043190">
    <property type="term" value="C:ATP-binding cassette (ABC) transporter complex"/>
    <property type="evidence" value="ECO:0007669"/>
    <property type="project" value="InterPro"/>
</dbReference>
<feature type="transmembrane region" description="Helical" evidence="7">
    <location>
        <begin position="64"/>
        <end position="81"/>
    </location>
</feature>
<keyword evidence="9" id="KW-1185">Reference proteome</keyword>
<dbReference type="SUPFAM" id="SSF81345">
    <property type="entry name" value="ABC transporter involved in vitamin B12 uptake, BtuC"/>
    <property type="match status" value="1"/>
</dbReference>
<dbReference type="InterPro" id="IPR001626">
    <property type="entry name" value="ABC_TroCD"/>
</dbReference>
<dbReference type="CDD" id="cd06550">
    <property type="entry name" value="TM_ABC_iron-siderophores_like"/>
    <property type="match status" value="1"/>
</dbReference>
<evidence type="ECO:0000256" key="7">
    <source>
        <dbReference type="SAM" id="Phobius"/>
    </source>
</evidence>
<accession>A0A098C352</accession>
<evidence type="ECO:0000256" key="1">
    <source>
        <dbReference type="ARBA" id="ARBA00004141"/>
    </source>
</evidence>
<evidence type="ECO:0000313" key="9">
    <source>
        <dbReference type="Proteomes" id="UP000032417"/>
    </source>
</evidence>
<dbReference type="AlphaFoldDB" id="A0A098C352"/>
<evidence type="ECO:0000256" key="2">
    <source>
        <dbReference type="ARBA" id="ARBA00008034"/>
    </source>
</evidence>
<feature type="transmembrane region" description="Helical" evidence="7">
    <location>
        <begin position="134"/>
        <end position="153"/>
    </location>
</feature>
<gene>
    <name evidence="8" type="ORF">ING2E5B_2128</name>
</gene>
<dbReference type="OrthoDB" id="9798540at2"/>
<name>A0A098C352_9BACT</name>
<dbReference type="Gene3D" id="1.10.3470.10">
    <property type="entry name" value="ABC transporter involved in vitamin B12 uptake, BtuC"/>
    <property type="match status" value="1"/>
</dbReference>
<keyword evidence="6" id="KW-0813">Transport</keyword>
<keyword evidence="4 7" id="KW-1133">Transmembrane helix</keyword>
<feature type="transmembrane region" description="Helical" evidence="7">
    <location>
        <begin position="12"/>
        <end position="33"/>
    </location>
</feature>
<feature type="transmembrane region" description="Helical" evidence="7">
    <location>
        <begin position="247"/>
        <end position="264"/>
    </location>
</feature>
<dbReference type="Pfam" id="PF00950">
    <property type="entry name" value="ABC-3"/>
    <property type="match status" value="1"/>
</dbReference>
<keyword evidence="5 7" id="KW-0472">Membrane</keyword>
<sequence>MNILELFNYAFFRNAIIGSLFASIACGIIGTYVVSRRLVFISGGITHASFGGLGIGFYFSLPPIISAMIFSIFSAFGIQWLSRKQGVREDSAIAVFWSLGMAIGIVLTFLTPGYAPNLSEYLFGNILTITVSDIIALIVLSIVLVMFFVLFYHEIISVSFDTEFARTRRIPTQFIEYTMMLFIAVTIVLSIRLVGIVLLMSLITVPQMTANLLTVNYHKIISLSVLFSFIGCVLGLFLSYYLKVPSGAFIIFVLILMYFLFKGVKNLMLRTSNRAITESIKQ</sequence>
<dbReference type="HOGENOM" id="CLU_028808_3_0_10"/>
<dbReference type="InterPro" id="IPR037294">
    <property type="entry name" value="ABC_BtuC-like"/>
</dbReference>
<evidence type="ECO:0008006" key="10">
    <source>
        <dbReference type="Google" id="ProtNLM"/>
    </source>
</evidence>
<feature type="transmembrane region" description="Helical" evidence="7">
    <location>
        <begin position="174"/>
        <end position="200"/>
    </location>
</feature>
<dbReference type="STRING" id="1562970.ING2E5B_2128"/>
<dbReference type="Proteomes" id="UP000032417">
    <property type="component" value="Chromosome 1"/>
</dbReference>
<dbReference type="PANTHER" id="PTHR30477">
    <property type="entry name" value="ABC-TRANSPORTER METAL-BINDING PROTEIN"/>
    <property type="match status" value="1"/>
</dbReference>
<evidence type="ECO:0000256" key="6">
    <source>
        <dbReference type="RuleBase" id="RU003943"/>
    </source>
</evidence>
<evidence type="ECO:0000256" key="4">
    <source>
        <dbReference type="ARBA" id="ARBA00022989"/>
    </source>
</evidence>
<dbReference type="PATRIC" id="fig|1562970.3.peg.2102"/>
<reference evidence="8 9" key="1">
    <citation type="submission" date="2014-08" db="EMBL/GenBank/DDBJ databases">
        <authorList>
            <person name="Wibberg D."/>
        </authorList>
    </citation>
    <scope>NUCLEOTIDE SEQUENCE [LARGE SCALE GENOMIC DNA]</scope>
    <source>
        <strain evidence="9">ING2-E5B</strain>
    </source>
</reference>
<dbReference type="PANTHER" id="PTHR30477:SF18">
    <property type="entry name" value="METAL TRANSPORT SYSTEM MEMBRANE PROTEIN CT_417-RELATED"/>
    <property type="match status" value="1"/>
</dbReference>
<dbReference type="GO" id="GO:0055085">
    <property type="term" value="P:transmembrane transport"/>
    <property type="evidence" value="ECO:0007669"/>
    <property type="project" value="InterPro"/>
</dbReference>
<proteinExistence type="inferred from homology"/>
<protein>
    <recommendedName>
        <fullName evidence="10">Metal ABC transporter permease</fullName>
    </recommendedName>
</protein>
<evidence type="ECO:0000256" key="3">
    <source>
        <dbReference type="ARBA" id="ARBA00022692"/>
    </source>
</evidence>
<feature type="transmembrane region" description="Helical" evidence="7">
    <location>
        <begin position="93"/>
        <end position="114"/>
    </location>
</feature>
<comment type="subcellular location">
    <subcellularLocation>
        <location evidence="6">Cell membrane</location>
        <topology evidence="6">Multi-pass membrane protein</topology>
    </subcellularLocation>
    <subcellularLocation>
        <location evidence="1">Membrane</location>
        <topology evidence="1">Multi-pass membrane protein</topology>
    </subcellularLocation>
</comment>
<comment type="similarity">
    <text evidence="2 6">Belongs to the ABC-3 integral membrane protein family.</text>
</comment>
<evidence type="ECO:0000313" key="8">
    <source>
        <dbReference type="EMBL" id="CEA16856.1"/>
    </source>
</evidence>
<feature type="transmembrane region" description="Helical" evidence="7">
    <location>
        <begin position="220"/>
        <end position="240"/>
    </location>
</feature>
<dbReference type="EMBL" id="LN515532">
    <property type="protein sequence ID" value="CEA16856.1"/>
    <property type="molecule type" value="Genomic_DNA"/>
</dbReference>
<dbReference type="GO" id="GO:0010043">
    <property type="term" value="P:response to zinc ion"/>
    <property type="evidence" value="ECO:0007669"/>
    <property type="project" value="TreeGrafter"/>
</dbReference>
<evidence type="ECO:0000256" key="5">
    <source>
        <dbReference type="ARBA" id="ARBA00023136"/>
    </source>
</evidence>